<dbReference type="Proteomes" id="UP000651668">
    <property type="component" value="Unassembled WGS sequence"/>
</dbReference>
<evidence type="ECO:0000256" key="1">
    <source>
        <dbReference type="SAM" id="SignalP"/>
    </source>
</evidence>
<evidence type="ECO:0000259" key="2">
    <source>
        <dbReference type="Pfam" id="PF03572"/>
    </source>
</evidence>
<dbReference type="RefSeq" id="WP_188626259.1">
    <property type="nucleotide sequence ID" value="NZ_BMIL01000004.1"/>
</dbReference>
<keyword evidence="1" id="KW-0732">Signal</keyword>
<gene>
    <name evidence="3" type="ORF">GCM10011387_15140</name>
</gene>
<evidence type="ECO:0000313" key="3">
    <source>
        <dbReference type="EMBL" id="GGC62505.1"/>
    </source>
</evidence>
<feature type="domain" description="Tail specific protease" evidence="2">
    <location>
        <begin position="248"/>
        <end position="418"/>
    </location>
</feature>
<comment type="caution">
    <text evidence="3">The sequence shown here is derived from an EMBL/GenBank/DDBJ whole genome shotgun (WGS) entry which is preliminary data.</text>
</comment>
<proteinExistence type="predicted"/>
<feature type="chain" id="PRO_5037838665" description="Tail specific protease domain-containing protein" evidence="1">
    <location>
        <begin position="25"/>
        <end position="478"/>
    </location>
</feature>
<dbReference type="GO" id="GO:0008236">
    <property type="term" value="F:serine-type peptidase activity"/>
    <property type="evidence" value="ECO:0007669"/>
    <property type="project" value="InterPro"/>
</dbReference>
<dbReference type="AlphaFoldDB" id="A0A916U916"/>
<dbReference type="EMBL" id="BMIL01000004">
    <property type="protein sequence ID" value="GGC62505.1"/>
    <property type="molecule type" value="Genomic_DNA"/>
</dbReference>
<dbReference type="SUPFAM" id="SSF52096">
    <property type="entry name" value="ClpP/crotonase"/>
    <property type="match status" value="1"/>
</dbReference>
<dbReference type="GO" id="GO:0006508">
    <property type="term" value="P:proteolysis"/>
    <property type="evidence" value="ECO:0007669"/>
    <property type="project" value="InterPro"/>
</dbReference>
<dbReference type="Gene3D" id="3.90.226.10">
    <property type="entry name" value="2-enoyl-CoA Hydratase, Chain A, domain 1"/>
    <property type="match status" value="1"/>
</dbReference>
<accession>A0A916U916</accession>
<name>A0A916U916_9SPHI</name>
<organism evidence="3 4">
    <name type="scientific">Pedobacter quisquiliarum</name>
    <dbReference type="NCBI Taxonomy" id="1834438"/>
    <lineage>
        <taxon>Bacteria</taxon>
        <taxon>Pseudomonadati</taxon>
        <taxon>Bacteroidota</taxon>
        <taxon>Sphingobacteriia</taxon>
        <taxon>Sphingobacteriales</taxon>
        <taxon>Sphingobacteriaceae</taxon>
        <taxon>Pedobacter</taxon>
    </lineage>
</organism>
<protein>
    <recommendedName>
        <fullName evidence="2">Tail specific protease domain-containing protein</fullName>
    </recommendedName>
</protein>
<reference evidence="3" key="2">
    <citation type="submission" date="2020-09" db="EMBL/GenBank/DDBJ databases">
        <authorList>
            <person name="Sun Q."/>
            <person name="Zhou Y."/>
        </authorList>
    </citation>
    <scope>NUCLEOTIDE SEQUENCE</scope>
    <source>
        <strain evidence="3">CGMCC 1.15343</strain>
    </source>
</reference>
<sequence>MIKLAVLRLGLVLCLSLFSHRLVAQVQCNCIANLDTTIKKTELNYAGYPDMITKKRLPEYQRMVKRLRNNAAKSDDPQKCFQVLKEYVIFFNDKHFDIEYSNNDTTTFKYHPLTEQAFRSSFAGKQRDSIEGIWINPDSSMKLAVYKVDPLKYQAVILESKDTKLKPGLIYYTFTKGKNGFIFDRYDWLTPDFPVRVRDGLLYIWNFELWGKIYPSKMTAEDRYTLSTWKNYNFGLDLRKLDQNNVLLTIGSFNRDDKIKALIQKNDSLIRATKNLIVDLRGNGGGNSGWSYLLPYFYTQPIKQGHSHIRLSAENVKSSLPAIKAMYEKPTEDPRWKQSYTSEILAAYRKAYEEIPKSRNTFYALPSLTLYSDAVLSTPEKIALIFDDLGGSSTEYFFYISQQSSKVKRYGERTLGMMDYMGVSQETTLPFKDFYLQIPDRKATWTDSNPTNITGFIPENDLRDLPRAMWIEHIKKDF</sequence>
<keyword evidence="4" id="KW-1185">Reference proteome</keyword>
<dbReference type="InterPro" id="IPR029045">
    <property type="entry name" value="ClpP/crotonase-like_dom_sf"/>
</dbReference>
<feature type="signal peptide" evidence="1">
    <location>
        <begin position="1"/>
        <end position="24"/>
    </location>
</feature>
<evidence type="ECO:0000313" key="4">
    <source>
        <dbReference type="Proteomes" id="UP000651668"/>
    </source>
</evidence>
<reference evidence="3" key="1">
    <citation type="journal article" date="2014" name="Int. J. Syst. Evol. Microbiol.">
        <title>Complete genome sequence of Corynebacterium casei LMG S-19264T (=DSM 44701T), isolated from a smear-ripened cheese.</title>
        <authorList>
            <consortium name="US DOE Joint Genome Institute (JGI-PGF)"/>
            <person name="Walter F."/>
            <person name="Albersmeier A."/>
            <person name="Kalinowski J."/>
            <person name="Ruckert C."/>
        </authorList>
    </citation>
    <scope>NUCLEOTIDE SEQUENCE</scope>
    <source>
        <strain evidence="3">CGMCC 1.15343</strain>
    </source>
</reference>
<dbReference type="InterPro" id="IPR005151">
    <property type="entry name" value="Tail-specific_protease"/>
</dbReference>
<dbReference type="Pfam" id="PF03572">
    <property type="entry name" value="Peptidase_S41"/>
    <property type="match status" value="1"/>
</dbReference>